<dbReference type="InterPro" id="IPR025921">
    <property type="entry name" value="HmuY"/>
</dbReference>
<name>A0A6N8KYY2_9SPHI</name>
<comment type="caution">
    <text evidence="2">The sequence shown here is derived from an EMBL/GenBank/DDBJ whole genome shotgun (WGS) entry which is preliminary data.</text>
</comment>
<protein>
    <recommendedName>
        <fullName evidence="4">HmuY protein</fullName>
    </recommendedName>
</protein>
<dbReference type="PROSITE" id="PS51257">
    <property type="entry name" value="PROKAR_LIPOPROTEIN"/>
    <property type="match status" value="1"/>
</dbReference>
<sequence>MKNQQMIFFFLLLFGCMASGCSKDSPTPAPPAIGKEQYVRDLNNGTSVTGRPEGNAAPIYFSLQENKVMQKDDNWDIAFSGLANTQIISNSKANVWMEVLNSPYDKSHSKPSLPFNQSTSGNVAYGEQGWYIYDVLTHVISPVKGKTIFVKTGNNRVFKIMMVSIYQGAPEFPTKEDPVTFLHFKYQELFS</sequence>
<evidence type="ECO:0008006" key="4">
    <source>
        <dbReference type="Google" id="ProtNLM"/>
    </source>
</evidence>
<evidence type="ECO:0000313" key="2">
    <source>
        <dbReference type="EMBL" id="MVZ61441.1"/>
    </source>
</evidence>
<keyword evidence="1" id="KW-0732">Signal</keyword>
<proteinExistence type="predicted"/>
<dbReference type="RefSeq" id="WP_160368084.1">
    <property type="nucleotide sequence ID" value="NZ_WSQA01000003.1"/>
</dbReference>
<evidence type="ECO:0000256" key="1">
    <source>
        <dbReference type="SAM" id="SignalP"/>
    </source>
</evidence>
<evidence type="ECO:0000313" key="3">
    <source>
        <dbReference type="Proteomes" id="UP000435036"/>
    </source>
</evidence>
<dbReference type="AlphaFoldDB" id="A0A6N8KYY2"/>
<gene>
    <name evidence="2" type="ORF">GQF63_05345</name>
</gene>
<feature type="signal peptide" evidence="1">
    <location>
        <begin position="1"/>
        <end position="18"/>
    </location>
</feature>
<feature type="chain" id="PRO_5027110653" description="HmuY protein" evidence="1">
    <location>
        <begin position="19"/>
        <end position="191"/>
    </location>
</feature>
<keyword evidence="3" id="KW-1185">Reference proteome</keyword>
<organism evidence="2 3">
    <name type="scientific">Sphingobacterium humi</name>
    <dbReference type="NCBI Taxonomy" id="1796905"/>
    <lineage>
        <taxon>Bacteria</taxon>
        <taxon>Pseudomonadati</taxon>
        <taxon>Bacteroidota</taxon>
        <taxon>Sphingobacteriia</taxon>
        <taxon>Sphingobacteriales</taxon>
        <taxon>Sphingobacteriaceae</taxon>
        <taxon>Sphingobacterium</taxon>
    </lineage>
</organism>
<dbReference type="CDD" id="cd12105">
    <property type="entry name" value="HmuY"/>
    <property type="match status" value="1"/>
</dbReference>
<dbReference type="Proteomes" id="UP000435036">
    <property type="component" value="Unassembled WGS sequence"/>
</dbReference>
<dbReference type="EMBL" id="WSQA01000003">
    <property type="protein sequence ID" value="MVZ61441.1"/>
    <property type="molecule type" value="Genomic_DNA"/>
</dbReference>
<reference evidence="2 3" key="1">
    <citation type="submission" date="2019-12" db="EMBL/GenBank/DDBJ databases">
        <authorList>
            <person name="Dong K."/>
        </authorList>
    </citation>
    <scope>NUCLEOTIDE SEQUENCE [LARGE SCALE GENOMIC DNA]</scope>
    <source>
        <strain evidence="2 3">JCM 31225</strain>
    </source>
</reference>
<accession>A0A6N8KYY2</accession>
<dbReference type="OrthoDB" id="643242at2"/>